<evidence type="ECO:0000256" key="6">
    <source>
        <dbReference type="SAM" id="MobiDB-lite"/>
    </source>
</evidence>
<feature type="domain" description="RNA polymerase sigma-70 region 2" evidence="7">
    <location>
        <begin position="41"/>
        <end position="106"/>
    </location>
</feature>
<protein>
    <submittedName>
        <fullName evidence="9">Sigma-70 family RNA polymerase sigma factor</fullName>
    </submittedName>
</protein>
<dbReference type="Pfam" id="PF04545">
    <property type="entry name" value="Sigma70_r4"/>
    <property type="match status" value="1"/>
</dbReference>
<gene>
    <name evidence="9" type="ORF">F6X42_41560</name>
</gene>
<dbReference type="InterPro" id="IPR013324">
    <property type="entry name" value="RNA_pol_sigma_r3/r4-like"/>
</dbReference>
<dbReference type="InterPro" id="IPR013325">
    <property type="entry name" value="RNA_pol_sigma_r2"/>
</dbReference>
<keyword evidence="5" id="KW-0804">Transcription</keyword>
<evidence type="ECO:0000256" key="3">
    <source>
        <dbReference type="ARBA" id="ARBA00023082"/>
    </source>
</evidence>
<evidence type="ECO:0000259" key="7">
    <source>
        <dbReference type="Pfam" id="PF04542"/>
    </source>
</evidence>
<keyword evidence="2" id="KW-0805">Transcription regulation</keyword>
<sequence length="194" mass="22542">MKDTPDMTERSDADDARRVHLNNTLLRVARGEQEAFAHFYTLTASRVFAVIVRILHNRDEAEDMLQEVYTNAWRRADSYDPARGSAMTWLITLARNRAIDHMRRHREEPLDEQKAAEIEDESPTPADAAEWSEERRRLERCLAALDPQQVGVVREAFFTGATYGELAERLRVPLGTMKSWIRRSLMQLRTCLER</sequence>
<dbReference type="NCBIfam" id="TIGR02937">
    <property type="entry name" value="sigma70-ECF"/>
    <property type="match status" value="1"/>
</dbReference>
<dbReference type="InterPro" id="IPR039425">
    <property type="entry name" value="RNA_pol_sigma-70-like"/>
</dbReference>
<evidence type="ECO:0000259" key="8">
    <source>
        <dbReference type="Pfam" id="PF04545"/>
    </source>
</evidence>
<dbReference type="InterPro" id="IPR007627">
    <property type="entry name" value="RNA_pol_sigma70_r2"/>
</dbReference>
<reference evidence="9 10" key="1">
    <citation type="submission" date="2019-09" db="EMBL/GenBank/DDBJ databases">
        <title>Paraburkholderia podalyriae sp. nov., A South African Podalyria-associated rhizobium.</title>
        <authorList>
            <person name="Mavima L."/>
            <person name="Beukes C.W."/>
            <person name="Palmer M."/>
            <person name="De Meyer S.E."/>
            <person name="James E.K."/>
            <person name="Maluk M."/>
            <person name="Avontuur J.R."/>
            <person name="Chan W.Y."/>
            <person name="Venter S.N."/>
            <person name="Steenkamp E.T."/>
        </authorList>
    </citation>
    <scope>NUCLEOTIDE SEQUENCE [LARGE SCALE GENOMIC DNA]</scope>
    <source>
        <strain evidence="9 10">WC7.3b</strain>
    </source>
</reference>
<keyword evidence="10" id="KW-1185">Reference proteome</keyword>
<feature type="domain" description="RNA polymerase sigma-70 region 4" evidence="8">
    <location>
        <begin position="141"/>
        <end position="189"/>
    </location>
</feature>
<dbReference type="PANTHER" id="PTHR43133">
    <property type="entry name" value="RNA POLYMERASE ECF-TYPE SIGMA FACTO"/>
    <property type="match status" value="1"/>
</dbReference>
<comment type="similarity">
    <text evidence="1">Belongs to the sigma-70 factor family. ECF subfamily.</text>
</comment>
<accession>A0ABR7Q2F0</accession>
<dbReference type="PANTHER" id="PTHR43133:SF62">
    <property type="entry name" value="RNA POLYMERASE SIGMA FACTOR SIGZ"/>
    <property type="match status" value="1"/>
</dbReference>
<dbReference type="SUPFAM" id="SSF88946">
    <property type="entry name" value="Sigma2 domain of RNA polymerase sigma factors"/>
    <property type="match status" value="1"/>
</dbReference>
<evidence type="ECO:0000256" key="4">
    <source>
        <dbReference type="ARBA" id="ARBA00023125"/>
    </source>
</evidence>
<evidence type="ECO:0000256" key="2">
    <source>
        <dbReference type="ARBA" id="ARBA00023015"/>
    </source>
</evidence>
<evidence type="ECO:0000313" key="9">
    <source>
        <dbReference type="EMBL" id="MBC8752633.1"/>
    </source>
</evidence>
<dbReference type="RefSeq" id="WP_187639474.1">
    <property type="nucleotide sequence ID" value="NZ_VZQQ01000124.1"/>
</dbReference>
<proteinExistence type="inferred from homology"/>
<dbReference type="EMBL" id="VZQQ01000124">
    <property type="protein sequence ID" value="MBC8752633.1"/>
    <property type="molecule type" value="Genomic_DNA"/>
</dbReference>
<keyword evidence="4" id="KW-0238">DNA-binding</keyword>
<dbReference type="InterPro" id="IPR036388">
    <property type="entry name" value="WH-like_DNA-bd_sf"/>
</dbReference>
<dbReference type="Proteomes" id="UP000736373">
    <property type="component" value="Unassembled WGS sequence"/>
</dbReference>
<evidence type="ECO:0000256" key="5">
    <source>
        <dbReference type="ARBA" id="ARBA00023163"/>
    </source>
</evidence>
<keyword evidence="3" id="KW-0731">Sigma factor</keyword>
<evidence type="ECO:0000256" key="1">
    <source>
        <dbReference type="ARBA" id="ARBA00010641"/>
    </source>
</evidence>
<dbReference type="SUPFAM" id="SSF88659">
    <property type="entry name" value="Sigma3 and sigma4 domains of RNA polymerase sigma factors"/>
    <property type="match status" value="1"/>
</dbReference>
<dbReference type="Gene3D" id="1.10.1740.10">
    <property type="match status" value="1"/>
</dbReference>
<feature type="region of interest" description="Disordered" evidence="6">
    <location>
        <begin position="105"/>
        <end position="130"/>
    </location>
</feature>
<organism evidence="9 10">
    <name type="scientific">Paraburkholderia podalyriae</name>
    <dbReference type="NCBI Taxonomy" id="1938811"/>
    <lineage>
        <taxon>Bacteria</taxon>
        <taxon>Pseudomonadati</taxon>
        <taxon>Pseudomonadota</taxon>
        <taxon>Betaproteobacteria</taxon>
        <taxon>Burkholderiales</taxon>
        <taxon>Burkholderiaceae</taxon>
        <taxon>Paraburkholderia</taxon>
    </lineage>
</organism>
<name>A0ABR7Q2F0_9BURK</name>
<comment type="caution">
    <text evidence="9">The sequence shown here is derived from an EMBL/GenBank/DDBJ whole genome shotgun (WGS) entry which is preliminary data.</text>
</comment>
<evidence type="ECO:0000313" key="10">
    <source>
        <dbReference type="Proteomes" id="UP000736373"/>
    </source>
</evidence>
<dbReference type="Pfam" id="PF04542">
    <property type="entry name" value="Sigma70_r2"/>
    <property type="match status" value="1"/>
</dbReference>
<dbReference type="InterPro" id="IPR014284">
    <property type="entry name" value="RNA_pol_sigma-70_dom"/>
</dbReference>
<dbReference type="CDD" id="cd06171">
    <property type="entry name" value="Sigma70_r4"/>
    <property type="match status" value="1"/>
</dbReference>
<dbReference type="InterPro" id="IPR007630">
    <property type="entry name" value="RNA_pol_sigma70_r4"/>
</dbReference>
<feature type="compositionally biased region" description="Basic and acidic residues" evidence="6">
    <location>
        <begin position="105"/>
        <end position="117"/>
    </location>
</feature>
<dbReference type="Gene3D" id="1.10.10.10">
    <property type="entry name" value="Winged helix-like DNA-binding domain superfamily/Winged helix DNA-binding domain"/>
    <property type="match status" value="1"/>
</dbReference>